<gene>
    <name evidence="1" type="ORF">LCGC14_2526590</name>
</gene>
<sequence>MNSEDFGNLLSINMVREKALKTKGIYHPNLINNLSKEAYDLYLIRESICNQILELTHEKDIKYSKIIDLIKKMIIENKNQLRQTSDKMELTLIQLTIEEWEEFL</sequence>
<comment type="caution">
    <text evidence="1">The sequence shown here is derived from an EMBL/GenBank/DDBJ whole genome shotgun (WGS) entry which is preliminary data.</text>
</comment>
<dbReference type="AlphaFoldDB" id="A0A0F9AV88"/>
<organism evidence="1">
    <name type="scientific">marine sediment metagenome</name>
    <dbReference type="NCBI Taxonomy" id="412755"/>
    <lineage>
        <taxon>unclassified sequences</taxon>
        <taxon>metagenomes</taxon>
        <taxon>ecological metagenomes</taxon>
    </lineage>
</organism>
<reference evidence="1" key="1">
    <citation type="journal article" date="2015" name="Nature">
        <title>Complex archaea that bridge the gap between prokaryotes and eukaryotes.</title>
        <authorList>
            <person name="Spang A."/>
            <person name="Saw J.H."/>
            <person name="Jorgensen S.L."/>
            <person name="Zaremba-Niedzwiedzka K."/>
            <person name="Martijn J."/>
            <person name="Lind A.E."/>
            <person name="van Eijk R."/>
            <person name="Schleper C."/>
            <person name="Guy L."/>
            <person name="Ettema T.J."/>
        </authorList>
    </citation>
    <scope>NUCLEOTIDE SEQUENCE</scope>
</reference>
<accession>A0A0F9AV88</accession>
<dbReference type="EMBL" id="LAZR01040889">
    <property type="protein sequence ID" value="KKL13355.1"/>
    <property type="molecule type" value="Genomic_DNA"/>
</dbReference>
<evidence type="ECO:0000313" key="1">
    <source>
        <dbReference type="EMBL" id="KKL13355.1"/>
    </source>
</evidence>
<proteinExistence type="predicted"/>
<name>A0A0F9AV88_9ZZZZ</name>
<protein>
    <submittedName>
        <fullName evidence="1">Uncharacterized protein</fullName>
    </submittedName>
</protein>